<evidence type="ECO:0000256" key="11">
    <source>
        <dbReference type="RuleBase" id="RU003783"/>
    </source>
</evidence>
<feature type="region of interest" description="Interaction with substrate tRNA" evidence="10">
    <location>
        <begin position="42"/>
        <end position="45"/>
    </location>
</feature>
<keyword evidence="8 10" id="KW-0460">Magnesium</keyword>
<evidence type="ECO:0000256" key="5">
    <source>
        <dbReference type="ARBA" id="ARBA00022694"/>
    </source>
</evidence>
<dbReference type="PANTHER" id="PTHR11088:SF60">
    <property type="entry name" value="TRNA DIMETHYLALLYLTRANSFERASE"/>
    <property type="match status" value="1"/>
</dbReference>
<evidence type="ECO:0000256" key="6">
    <source>
        <dbReference type="ARBA" id="ARBA00022741"/>
    </source>
</evidence>
<keyword evidence="5 10" id="KW-0819">tRNA processing</keyword>
<comment type="subunit">
    <text evidence="10">Monomer.</text>
</comment>
<dbReference type="InterPro" id="IPR039657">
    <property type="entry name" value="Dimethylallyltransferase"/>
</dbReference>
<evidence type="ECO:0000256" key="12">
    <source>
        <dbReference type="RuleBase" id="RU003784"/>
    </source>
</evidence>
<protein>
    <recommendedName>
        <fullName evidence="10">tRNA dimethylallyltransferase</fullName>
        <ecNumber evidence="10">2.5.1.75</ecNumber>
    </recommendedName>
    <alternativeName>
        <fullName evidence="10">Dimethylallyl diphosphate:tRNA dimethylallyltransferase</fullName>
        <shortName evidence="10">DMAPP:tRNA dimethylallyltransferase</shortName>
        <shortName evidence="10">DMATase</shortName>
    </alternativeName>
    <alternativeName>
        <fullName evidence="10">Isopentenyl-diphosphate:tRNA isopentenyltransferase</fullName>
        <shortName evidence="10">IPP transferase</shortName>
        <shortName evidence="10">IPPT</shortName>
        <shortName evidence="10">IPTase</shortName>
    </alternativeName>
</protein>
<dbReference type="InterPro" id="IPR018022">
    <property type="entry name" value="IPT"/>
</dbReference>
<keyword evidence="6 10" id="KW-0547">Nucleotide-binding</keyword>
<dbReference type="Gene3D" id="3.40.50.300">
    <property type="entry name" value="P-loop containing nucleotide triphosphate hydrolases"/>
    <property type="match status" value="1"/>
</dbReference>
<evidence type="ECO:0000256" key="4">
    <source>
        <dbReference type="ARBA" id="ARBA00022679"/>
    </source>
</evidence>
<dbReference type="InterPro" id="IPR027417">
    <property type="entry name" value="P-loop_NTPase"/>
</dbReference>
<evidence type="ECO:0000256" key="13">
    <source>
        <dbReference type="RuleBase" id="RU003785"/>
    </source>
</evidence>
<dbReference type="GO" id="GO:0008033">
    <property type="term" value="P:tRNA processing"/>
    <property type="evidence" value="ECO:0007669"/>
    <property type="project" value="UniProtKB-UniRule"/>
</dbReference>
<dbReference type="GO" id="GO:0005524">
    <property type="term" value="F:ATP binding"/>
    <property type="evidence" value="ECO:0007669"/>
    <property type="project" value="UniProtKB-UniRule"/>
</dbReference>
<evidence type="ECO:0000256" key="3">
    <source>
        <dbReference type="ARBA" id="ARBA00005842"/>
    </source>
</evidence>
<proteinExistence type="inferred from homology"/>
<gene>
    <name evidence="10" type="primary">miaA</name>
    <name evidence="14" type="ORF">ST398NM02_1305</name>
</gene>
<feature type="region of interest" description="Interaction with substrate tRNA" evidence="10">
    <location>
        <begin position="170"/>
        <end position="174"/>
    </location>
</feature>
<dbReference type="Pfam" id="PF01715">
    <property type="entry name" value="IPPT"/>
    <property type="match status" value="1"/>
</dbReference>
<comment type="function">
    <text evidence="2 10 12">Catalyzes the transfer of a dimethylallyl group onto the adenine at position 37 in tRNAs that read codons beginning with uridine, leading to the formation of N6-(dimethylallyl)adenosine (i(6)A).</text>
</comment>
<evidence type="ECO:0000256" key="8">
    <source>
        <dbReference type="ARBA" id="ARBA00022842"/>
    </source>
</evidence>
<evidence type="ECO:0000256" key="9">
    <source>
        <dbReference type="ARBA" id="ARBA00049563"/>
    </source>
</evidence>
<name>A0ABC9PX17_STAA5</name>
<organism evidence="14 15">
    <name type="scientific">Staphylococcus aureus subsp. aureus DR10</name>
    <dbReference type="NCBI Taxonomy" id="1155079"/>
    <lineage>
        <taxon>Bacteria</taxon>
        <taxon>Bacillati</taxon>
        <taxon>Bacillota</taxon>
        <taxon>Bacilli</taxon>
        <taxon>Bacillales</taxon>
        <taxon>Staphylococcaceae</taxon>
        <taxon>Staphylococcus</taxon>
    </lineage>
</organism>
<feature type="site" description="Interaction with substrate tRNA" evidence="10">
    <location>
        <position position="108"/>
    </location>
</feature>
<accession>A0ABC9PX17</accession>
<evidence type="ECO:0000313" key="14">
    <source>
        <dbReference type="EMBL" id="EIA13074.1"/>
    </source>
</evidence>
<reference evidence="14 15" key="1">
    <citation type="journal article" date="2012" name="MBio">
        <title>Identification of a highly transmissible animal-independent Staphylococcus aureus ST398 clone with distinct genomic and cell adhesion properties.</title>
        <authorList>
            <person name="Uhlemann A.C."/>
            <person name="Porcella S.F."/>
            <person name="Trivedi S."/>
            <person name="Sullivan S.B."/>
            <person name="Hafer C."/>
            <person name="Kennedy A.D."/>
            <person name="Barbian K.D."/>
            <person name="McCarthy A.J."/>
            <person name="Street C."/>
            <person name="Hirschberg D.L."/>
            <person name="Lipkin W.I."/>
            <person name="Lindsay J.A."/>
            <person name="DeLeo F.R."/>
            <person name="Lowy F.D."/>
        </authorList>
    </citation>
    <scope>NUCLEOTIDE SEQUENCE [LARGE SCALE GENOMIC DNA]</scope>
    <source>
        <strain evidence="14 15">DR10</strain>
    </source>
</reference>
<comment type="cofactor">
    <cofactor evidence="1 10">
        <name>Mg(2+)</name>
        <dbReference type="ChEBI" id="CHEBI:18420"/>
    </cofactor>
</comment>
<evidence type="ECO:0000256" key="1">
    <source>
        <dbReference type="ARBA" id="ARBA00001946"/>
    </source>
</evidence>
<feature type="binding site" evidence="10">
    <location>
        <begin position="19"/>
        <end position="24"/>
    </location>
    <ligand>
        <name>substrate</name>
    </ligand>
</feature>
<dbReference type="AlphaFoldDB" id="A0ABC9PX17"/>
<dbReference type="EMBL" id="AIDT01000025">
    <property type="protein sequence ID" value="EIA13074.1"/>
    <property type="molecule type" value="Genomic_DNA"/>
</dbReference>
<feature type="binding site" evidence="10">
    <location>
        <begin position="17"/>
        <end position="24"/>
    </location>
    <ligand>
        <name>ATP</name>
        <dbReference type="ChEBI" id="CHEBI:30616"/>
    </ligand>
</feature>
<dbReference type="Gene3D" id="1.10.20.140">
    <property type="match status" value="1"/>
</dbReference>
<comment type="caution">
    <text evidence="14">The sequence shown here is derived from an EMBL/GenBank/DDBJ whole genome shotgun (WGS) entry which is preliminary data.</text>
</comment>
<comment type="caution">
    <text evidence="10">Lacks conserved residue(s) required for the propagation of feature annotation.</text>
</comment>
<sequence length="315" mass="36341">MELNMNKIKPFIVVIVGPTASGKTELSIELAKRINGEIISGDSMQVYKHMNIGTAKVTPEEMDGIPHHLIDILNPDDTFSAYEFKRLAEDLITDITNRGKVPIIAGGTGLYIQSLIYNYELEDETVTPAQLSVVKQKLSALEHLDNQQLHDYLAQFDAVSAENIHPNNRQRVLRAIEYYLKTKKLLSNRKKVQQFTENYDTLLLGIEMSRKTLYSRINKRVDIMLDHGLFREVQQLVEQGYESCQSMQAIGYKELIPVINGQMIYEDAVNDLKQHSRQYAKRQMTWFKNKMSVHWLDKENMSLQMMLDEITTQIK</sequence>
<evidence type="ECO:0000256" key="2">
    <source>
        <dbReference type="ARBA" id="ARBA00003213"/>
    </source>
</evidence>
<dbReference type="SUPFAM" id="SSF52540">
    <property type="entry name" value="P-loop containing nucleoside triphosphate hydrolases"/>
    <property type="match status" value="2"/>
</dbReference>
<evidence type="ECO:0000256" key="7">
    <source>
        <dbReference type="ARBA" id="ARBA00022840"/>
    </source>
</evidence>
<comment type="similarity">
    <text evidence="3 10 13">Belongs to the IPP transferase family.</text>
</comment>
<keyword evidence="7 10" id="KW-0067">ATP-binding</keyword>
<dbReference type="GO" id="GO:0052381">
    <property type="term" value="F:tRNA dimethylallyltransferase activity"/>
    <property type="evidence" value="ECO:0007669"/>
    <property type="project" value="UniProtKB-UniRule"/>
</dbReference>
<dbReference type="HAMAP" id="MF_00185">
    <property type="entry name" value="IPP_trans"/>
    <property type="match status" value="1"/>
</dbReference>
<dbReference type="EC" id="2.5.1.75" evidence="10"/>
<evidence type="ECO:0000313" key="15">
    <source>
        <dbReference type="Proteomes" id="UP000003093"/>
    </source>
</evidence>
<keyword evidence="4 10" id="KW-0808">Transferase</keyword>
<comment type="catalytic activity">
    <reaction evidence="9 10 11">
        <text>adenosine(37) in tRNA + dimethylallyl diphosphate = N(6)-dimethylallyladenosine(37) in tRNA + diphosphate</text>
        <dbReference type="Rhea" id="RHEA:26482"/>
        <dbReference type="Rhea" id="RHEA-COMP:10162"/>
        <dbReference type="Rhea" id="RHEA-COMP:10375"/>
        <dbReference type="ChEBI" id="CHEBI:33019"/>
        <dbReference type="ChEBI" id="CHEBI:57623"/>
        <dbReference type="ChEBI" id="CHEBI:74411"/>
        <dbReference type="ChEBI" id="CHEBI:74415"/>
        <dbReference type="EC" id="2.5.1.75"/>
    </reaction>
</comment>
<dbReference type="NCBIfam" id="TIGR00174">
    <property type="entry name" value="miaA"/>
    <property type="match status" value="1"/>
</dbReference>
<evidence type="ECO:0000256" key="10">
    <source>
        <dbReference type="HAMAP-Rule" id="MF_00185"/>
    </source>
</evidence>
<dbReference type="PANTHER" id="PTHR11088">
    <property type="entry name" value="TRNA DIMETHYLALLYLTRANSFERASE"/>
    <property type="match status" value="1"/>
</dbReference>
<dbReference type="Proteomes" id="UP000003093">
    <property type="component" value="Unassembled WGS sequence"/>
</dbReference>